<accession>A0ABU2WKA0</accession>
<evidence type="ECO:0000256" key="3">
    <source>
        <dbReference type="ARBA" id="ARBA00022448"/>
    </source>
</evidence>
<dbReference type="Pfam" id="PF25967">
    <property type="entry name" value="RND-MFP_C"/>
    <property type="match status" value="1"/>
</dbReference>
<dbReference type="InterPro" id="IPR058624">
    <property type="entry name" value="MdtA-like_HH"/>
</dbReference>
<dbReference type="InterPro" id="IPR058625">
    <property type="entry name" value="MdtA-like_BSH"/>
</dbReference>
<dbReference type="Gene3D" id="2.40.50.100">
    <property type="match status" value="1"/>
</dbReference>
<dbReference type="Gene3D" id="2.40.420.20">
    <property type="match status" value="1"/>
</dbReference>
<evidence type="ECO:0000259" key="7">
    <source>
        <dbReference type="Pfam" id="PF25967"/>
    </source>
</evidence>
<dbReference type="NCBIfam" id="TIGR01730">
    <property type="entry name" value="RND_mfp"/>
    <property type="match status" value="1"/>
</dbReference>
<sequence>MSTRLVLAFLAVLLCACEQTSDGAIDRVQAPRATAPVVATTVEEREFAQPIEAIGTARSLESVLVTSRVSGRVRRIFFDQGSPVKAEDPLVQLEDDEERAALQSAQSSTDQAETRLKRLRELSGRGLVSKDDFDTQTEVVKSSRAELELARVLLAQRTIRAPFSGVLGFRQVSPGTLVQPGTAIVSLDATQTLRAEFQVPETLLSVLERGNAVTVESAAYRGVSFAGEIETIGTRVDEVTRAVTVQALIANPDGKLKPGMLLTVTTQAAPRTTRFVAEAALVPENADQYVWRIDDDNRVERLRIEIGTRTRGFVEVLSGLEVGDRVVVEGQTNLRPGREVREIERSGADRSARTD</sequence>
<evidence type="ECO:0000259" key="6">
    <source>
        <dbReference type="Pfam" id="PF25954"/>
    </source>
</evidence>
<evidence type="ECO:0000259" key="5">
    <source>
        <dbReference type="Pfam" id="PF25917"/>
    </source>
</evidence>
<evidence type="ECO:0000256" key="1">
    <source>
        <dbReference type="ARBA" id="ARBA00004196"/>
    </source>
</evidence>
<comment type="similarity">
    <text evidence="2">Belongs to the membrane fusion protein (MFP) (TC 8.A.1) family.</text>
</comment>
<dbReference type="Proteomes" id="UP001254608">
    <property type="component" value="Unassembled WGS sequence"/>
</dbReference>
<feature type="domain" description="Multidrug resistance protein MdtA-like C-terminal permuted SH3" evidence="7">
    <location>
        <begin position="279"/>
        <end position="330"/>
    </location>
</feature>
<dbReference type="RefSeq" id="WP_311365358.1">
    <property type="nucleotide sequence ID" value="NZ_JAVRIC010000015.1"/>
</dbReference>
<dbReference type="PANTHER" id="PTHR30469:SF16">
    <property type="entry name" value="HAE1 FAMILY EFFLUX PUMP MFP COMPONENT"/>
    <property type="match status" value="1"/>
</dbReference>
<evidence type="ECO:0000313" key="9">
    <source>
        <dbReference type="Proteomes" id="UP001254608"/>
    </source>
</evidence>
<dbReference type="Gene3D" id="2.40.30.170">
    <property type="match status" value="1"/>
</dbReference>
<reference evidence="8 9" key="1">
    <citation type="submission" date="2023-09" db="EMBL/GenBank/DDBJ databases">
        <authorList>
            <person name="Rey-Velasco X."/>
        </authorList>
    </citation>
    <scope>NUCLEOTIDE SEQUENCE [LARGE SCALE GENOMIC DNA]</scope>
    <source>
        <strain evidence="8 9">W345</strain>
    </source>
</reference>
<dbReference type="PROSITE" id="PS51257">
    <property type="entry name" value="PROKAR_LIPOPROTEIN"/>
    <property type="match status" value="1"/>
</dbReference>
<keyword evidence="9" id="KW-1185">Reference proteome</keyword>
<dbReference type="InterPro" id="IPR058627">
    <property type="entry name" value="MdtA-like_C"/>
</dbReference>
<dbReference type="InterPro" id="IPR006143">
    <property type="entry name" value="RND_pump_MFP"/>
</dbReference>
<dbReference type="PANTHER" id="PTHR30469">
    <property type="entry name" value="MULTIDRUG RESISTANCE PROTEIN MDTA"/>
    <property type="match status" value="1"/>
</dbReference>
<organism evidence="8 9">
    <name type="scientific">Banduia mediterranea</name>
    <dbReference type="NCBI Taxonomy" id="3075609"/>
    <lineage>
        <taxon>Bacteria</taxon>
        <taxon>Pseudomonadati</taxon>
        <taxon>Pseudomonadota</taxon>
        <taxon>Gammaproteobacteria</taxon>
        <taxon>Nevskiales</taxon>
        <taxon>Algiphilaceae</taxon>
        <taxon>Banduia</taxon>
    </lineage>
</organism>
<evidence type="ECO:0000259" key="4">
    <source>
        <dbReference type="Pfam" id="PF25876"/>
    </source>
</evidence>
<dbReference type="InterPro" id="IPR058792">
    <property type="entry name" value="Beta-barrel_RND_2"/>
</dbReference>
<keyword evidence="3" id="KW-0813">Transport</keyword>
<evidence type="ECO:0000313" key="8">
    <source>
        <dbReference type="EMBL" id="MDT0497968.1"/>
    </source>
</evidence>
<gene>
    <name evidence="8" type="ORF">RM530_11425</name>
</gene>
<dbReference type="Pfam" id="PF25917">
    <property type="entry name" value="BSH_RND"/>
    <property type="match status" value="1"/>
</dbReference>
<comment type="caution">
    <text evidence="8">The sequence shown here is derived from an EMBL/GenBank/DDBJ whole genome shotgun (WGS) entry which is preliminary data.</text>
</comment>
<dbReference type="Gene3D" id="1.10.287.470">
    <property type="entry name" value="Helix hairpin bin"/>
    <property type="match status" value="1"/>
</dbReference>
<dbReference type="SUPFAM" id="SSF111369">
    <property type="entry name" value="HlyD-like secretion proteins"/>
    <property type="match status" value="1"/>
</dbReference>
<proteinExistence type="inferred from homology"/>
<feature type="domain" description="Multidrug resistance protein MdtA-like barrel-sandwich hybrid" evidence="5">
    <location>
        <begin position="62"/>
        <end position="183"/>
    </location>
</feature>
<feature type="domain" description="Multidrug resistance protein MdtA-like alpha-helical hairpin" evidence="4">
    <location>
        <begin position="97"/>
        <end position="151"/>
    </location>
</feature>
<protein>
    <submittedName>
        <fullName evidence="8">Efflux RND transporter periplasmic adaptor subunit</fullName>
    </submittedName>
</protein>
<name>A0ABU2WKA0_9GAMM</name>
<comment type="subcellular location">
    <subcellularLocation>
        <location evidence="1">Cell envelope</location>
    </subcellularLocation>
</comment>
<dbReference type="Pfam" id="PF25876">
    <property type="entry name" value="HH_MFP_RND"/>
    <property type="match status" value="1"/>
</dbReference>
<evidence type="ECO:0000256" key="2">
    <source>
        <dbReference type="ARBA" id="ARBA00009477"/>
    </source>
</evidence>
<feature type="domain" description="CusB-like beta-barrel" evidence="6">
    <location>
        <begin position="196"/>
        <end position="268"/>
    </location>
</feature>
<dbReference type="Pfam" id="PF25954">
    <property type="entry name" value="Beta-barrel_RND_2"/>
    <property type="match status" value="1"/>
</dbReference>
<dbReference type="EMBL" id="JAVRIC010000015">
    <property type="protein sequence ID" value="MDT0497968.1"/>
    <property type="molecule type" value="Genomic_DNA"/>
</dbReference>